<gene>
    <name evidence="2" type="ORF">BN977_00937</name>
</gene>
<dbReference type="InterPro" id="IPR015426">
    <property type="entry name" value="Acetylaldehyde_DH_C"/>
</dbReference>
<dbReference type="AlphaFoldDB" id="W9BHN5"/>
<dbReference type="EMBL" id="CCBB010000001">
    <property type="protein sequence ID" value="CDO06155.1"/>
    <property type="molecule type" value="Genomic_DNA"/>
</dbReference>
<dbReference type="Proteomes" id="UP000028870">
    <property type="component" value="Unassembled WGS sequence"/>
</dbReference>
<evidence type="ECO:0000313" key="3">
    <source>
        <dbReference type="Proteomes" id="UP000028870"/>
    </source>
</evidence>
<accession>W9BHN5</accession>
<dbReference type="Gene3D" id="3.30.360.10">
    <property type="entry name" value="Dihydrodipicolinate Reductase, domain 2"/>
    <property type="match status" value="1"/>
</dbReference>
<dbReference type="RefSeq" id="WP_024452195.1">
    <property type="nucleotide sequence ID" value="NZ_CCBB010000001.1"/>
</dbReference>
<dbReference type="SUPFAM" id="SSF55347">
    <property type="entry name" value="Glyceraldehyde-3-phosphate dehydrogenase-like, C-terminal domain"/>
    <property type="match status" value="1"/>
</dbReference>
<keyword evidence="3" id="KW-1185">Reference proteome</keyword>
<proteinExistence type="predicted"/>
<dbReference type="CDD" id="cd23933">
    <property type="entry name" value="ALDH_C"/>
    <property type="match status" value="1"/>
</dbReference>
<comment type="caution">
    <text evidence="2">The sequence shown here is derived from an EMBL/GenBank/DDBJ whole genome shotgun (WGS) entry which is preliminary data.</text>
</comment>
<name>W9BHN5_MYCCO</name>
<feature type="domain" description="Acetaldehyde dehydrogenase C-terminal" evidence="1">
    <location>
        <begin position="6"/>
        <end position="147"/>
    </location>
</feature>
<reference evidence="2" key="2">
    <citation type="submission" date="2014-03" db="EMBL/GenBank/DDBJ databases">
        <authorList>
            <person name="Urmite Genomes"/>
        </authorList>
    </citation>
    <scope>NUCLEOTIDE SEQUENCE</scope>
    <source>
        <strain evidence="2">DSM 44829</strain>
    </source>
</reference>
<dbReference type="eggNOG" id="COG4569">
    <property type="taxonomic scope" value="Bacteria"/>
</dbReference>
<evidence type="ECO:0000259" key="1">
    <source>
        <dbReference type="Pfam" id="PF09290"/>
    </source>
</evidence>
<evidence type="ECO:0000313" key="2">
    <source>
        <dbReference type="EMBL" id="CDO06155.1"/>
    </source>
</evidence>
<reference evidence="2" key="1">
    <citation type="submission" date="2014-03" db="EMBL/GenBank/DDBJ databases">
        <title>Draft Genome Sequence of Mycobacterium cosmeticum DSM 44829.</title>
        <authorList>
            <person name="Croce O."/>
            <person name="Robert C."/>
            <person name="Raoult D."/>
            <person name="Drancourt M."/>
        </authorList>
    </citation>
    <scope>NUCLEOTIDE SEQUENCE [LARGE SCALE GENOMIC DNA]</scope>
    <source>
        <strain evidence="2">DSM 44829</strain>
    </source>
</reference>
<sequence length="150" mass="15432">MTTGAARAAVPVVAAVGRSAQVRYAEVVTSLAARSTGPDTRRDIDDHIEQTCAALVSDGGADIAKAIVVINPADPPVPTRYTVYCLAAGDCDAVAVERDVTAAVDSVRGGLPGLRLAKPVQFEGLGPVHLPRVGPFYGTRVTALLEIGTP</sequence>
<dbReference type="GO" id="GO:0008774">
    <property type="term" value="F:acetaldehyde dehydrogenase (acetylating) activity"/>
    <property type="evidence" value="ECO:0007669"/>
    <property type="project" value="InterPro"/>
</dbReference>
<dbReference type="Pfam" id="PF09290">
    <property type="entry name" value="AcetDehyd-dimer"/>
    <property type="match status" value="1"/>
</dbReference>
<organism evidence="2 3">
    <name type="scientific">Mycolicibacterium cosmeticum</name>
    <dbReference type="NCBI Taxonomy" id="258533"/>
    <lineage>
        <taxon>Bacteria</taxon>
        <taxon>Bacillati</taxon>
        <taxon>Actinomycetota</taxon>
        <taxon>Actinomycetes</taxon>
        <taxon>Mycobacteriales</taxon>
        <taxon>Mycobacteriaceae</taxon>
        <taxon>Mycolicibacterium</taxon>
    </lineage>
</organism>
<protein>
    <submittedName>
        <fullName evidence="2">Acetaldehyde dehydrogenase</fullName>
    </submittedName>
</protein>
<dbReference type="STRING" id="258533.BN977_00937"/>